<dbReference type="InterPro" id="IPR001650">
    <property type="entry name" value="Helicase_C-like"/>
</dbReference>
<protein>
    <recommendedName>
        <fullName evidence="4">Probable ATP-dependent RNA helicase spindle-E</fullName>
        <ecNumber evidence="3">3.6.4.13</ecNumber>
    </recommendedName>
</protein>
<dbReference type="PANTHER" id="PTHR18934:SF113">
    <property type="entry name" value="ATP-DEPENDENT RNA HELICASE TDRD9"/>
    <property type="match status" value="1"/>
</dbReference>
<reference evidence="17" key="1">
    <citation type="submission" date="2020-11" db="EMBL/GenBank/DDBJ databases">
        <authorList>
            <person name="Tran Van P."/>
        </authorList>
    </citation>
    <scope>NUCLEOTIDE SEQUENCE</scope>
</reference>
<keyword evidence="7" id="KW-0547">Nucleotide-binding</keyword>
<dbReference type="CDD" id="cd17917">
    <property type="entry name" value="DEXHc_RHA-like"/>
    <property type="match status" value="1"/>
</dbReference>
<accession>A0A7R8ZLP5</accession>
<dbReference type="SMART" id="SM00490">
    <property type="entry name" value="HELICc"/>
    <property type="match status" value="1"/>
</dbReference>
<gene>
    <name evidence="17" type="ORF">CTOB1V02_LOCUS7086</name>
</gene>
<dbReference type="InterPro" id="IPR014001">
    <property type="entry name" value="Helicase_ATP-bd"/>
</dbReference>
<dbReference type="Gene3D" id="2.30.30.140">
    <property type="match status" value="1"/>
</dbReference>
<comment type="similarity">
    <text evidence="2">Belongs to the DEAD box helicase family. DEAH subfamily.</text>
</comment>
<dbReference type="InterPro" id="IPR035437">
    <property type="entry name" value="SNase_OB-fold_sf"/>
</dbReference>
<evidence type="ECO:0000256" key="2">
    <source>
        <dbReference type="ARBA" id="ARBA00008792"/>
    </source>
</evidence>
<dbReference type="PANTHER" id="PTHR18934">
    <property type="entry name" value="ATP-DEPENDENT RNA HELICASE"/>
    <property type="match status" value="1"/>
</dbReference>
<dbReference type="GO" id="GO:0005737">
    <property type="term" value="C:cytoplasm"/>
    <property type="evidence" value="ECO:0007669"/>
    <property type="project" value="UniProtKB-SubCell"/>
</dbReference>
<keyword evidence="14" id="KW-0469">Meiosis</keyword>
<evidence type="ECO:0000256" key="5">
    <source>
        <dbReference type="ARBA" id="ARBA00022473"/>
    </source>
</evidence>
<comment type="catalytic activity">
    <reaction evidence="15">
        <text>ATP + H2O = ADP + phosphate + H(+)</text>
        <dbReference type="Rhea" id="RHEA:13065"/>
        <dbReference type="ChEBI" id="CHEBI:15377"/>
        <dbReference type="ChEBI" id="CHEBI:15378"/>
        <dbReference type="ChEBI" id="CHEBI:30616"/>
        <dbReference type="ChEBI" id="CHEBI:43474"/>
        <dbReference type="ChEBI" id="CHEBI:456216"/>
        <dbReference type="EC" id="3.6.4.13"/>
    </reaction>
</comment>
<dbReference type="SMART" id="SM00487">
    <property type="entry name" value="DEXDc"/>
    <property type="match status" value="1"/>
</dbReference>
<dbReference type="GO" id="GO:0003723">
    <property type="term" value="F:RNA binding"/>
    <property type="evidence" value="ECO:0007669"/>
    <property type="project" value="TreeGrafter"/>
</dbReference>
<dbReference type="Gene3D" id="3.40.50.300">
    <property type="entry name" value="P-loop containing nucleotide triphosphate hydrolases"/>
    <property type="match status" value="2"/>
</dbReference>
<proteinExistence type="inferred from homology"/>
<dbReference type="SUPFAM" id="SSF63748">
    <property type="entry name" value="Tudor/PWWP/MBT"/>
    <property type="match status" value="1"/>
</dbReference>
<dbReference type="GO" id="GO:0030154">
    <property type="term" value="P:cell differentiation"/>
    <property type="evidence" value="ECO:0007669"/>
    <property type="project" value="UniProtKB-KW"/>
</dbReference>
<evidence type="ECO:0000256" key="15">
    <source>
        <dbReference type="ARBA" id="ARBA00047984"/>
    </source>
</evidence>
<dbReference type="GO" id="GO:0007283">
    <property type="term" value="P:spermatogenesis"/>
    <property type="evidence" value="ECO:0007669"/>
    <property type="project" value="UniProtKB-KW"/>
</dbReference>
<dbReference type="Pfam" id="PF00567">
    <property type="entry name" value="TUDOR"/>
    <property type="match status" value="1"/>
</dbReference>
<dbReference type="Pfam" id="PF00271">
    <property type="entry name" value="Helicase_C"/>
    <property type="match status" value="1"/>
</dbReference>
<feature type="region of interest" description="Disordered" evidence="16">
    <location>
        <begin position="1"/>
        <end position="29"/>
    </location>
</feature>
<dbReference type="CDD" id="cd20379">
    <property type="entry name" value="Tudor_dTUD-like"/>
    <property type="match status" value="1"/>
</dbReference>
<evidence type="ECO:0000256" key="14">
    <source>
        <dbReference type="ARBA" id="ARBA00023254"/>
    </source>
</evidence>
<dbReference type="InterPro" id="IPR027417">
    <property type="entry name" value="P-loop_NTPase"/>
</dbReference>
<keyword evidence="8" id="KW-0221">Differentiation</keyword>
<dbReference type="Pfam" id="PF21010">
    <property type="entry name" value="HA2_C"/>
    <property type="match status" value="1"/>
</dbReference>
<comment type="subcellular location">
    <subcellularLocation>
        <location evidence="1">Cytoplasm</location>
    </subcellularLocation>
</comment>
<evidence type="ECO:0000256" key="10">
    <source>
        <dbReference type="ARBA" id="ARBA00022806"/>
    </source>
</evidence>
<dbReference type="OrthoDB" id="66977at2759"/>
<dbReference type="PROSITE" id="PS00690">
    <property type="entry name" value="DEAH_ATP_HELICASE"/>
    <property type="match status" value="1"/>
</dbReference>
<keyword evidence="9" id="KW-0378">Hydrolase</keyword>
<keyword evidence="5" id="KW-0217">Developmental protein</keyword>
<evidence type="ECO:0000256" key="4">
    <source>
        <dbReference type="ARBA" id="ARBA00013352"/>
    </source>
</evidence>
<evidence type="ECO:0000256" key="1">
    <source>
        <dbReference type="ARBA" id="ARBA00004496"/>
    </source>
</evidence>
<evidence type="ECO:0000256" key="16">
    <source>
        <dbReference type="SAM" id="MobiDB-lite"/>
    </source>
</evidence>
<dbReference type="EC" id="3.6.4.13" evidence="3"/>
<evidence type="ECO:0000256" key="7">
    <source>
        <dbReference type="ARBA" id="ARBA00022741"/>
    </source>
</evidence>
<dbReference type="GO" id="GO:0016787">
    <property type="term" value="F:hydrolase activity"/>
    <property type="evidence" value="ECO:0007669"/>
    <property type="project" value="UniProtKB-KW"/>
</dbReference>
<evidence type="ECO:0000256" key="9">
    <source>
        <dbReference type="ARBA" id="ARBA00022801"/>
    </source>
</evidence>
<feature type="compositionally biased region" description="Basic and acidic residues" evidence="16">
    <location>
        <begin position="1"/>
        <end position="18"/>
    </location>
</feature>
<name>A0A7R8ZLP5_9CRUS</name>
<evidence type="ECO:0000256" key="6">
    <source>
        <dbReference type="ARBA" id="ARBA00022490"/>
    </source>
</evidence>
<keyword evidence="11" id="KW-0067">ATP-binding</keyword>
<dbReference type="InterPro" id="IPR011545">
    <property type="entry name" value="DEAD/DEAH_box_helicase_dom"/>
</dbReference>
<dbReference type="InterPro" id="IPR007502">
    <property type="entry name" value="Helicase-assoc_dom"/>
</dbReference>
<dbReference type="Pfam" id="PF00270">
    <property type="entry name" value="DEAD"/>
    <property type="match status" value="1"/>
</dbReference>
<evidence type="ECO:0000256" key="3">
    <source>
        <dbReference type="ARBA" id="ARBA00012552"/>
    </source>
</evidence>
<evidence type="ECO:0000256" key="8">
    <source>
        <dbReference type="ARBA" id="ARBA00022782"/>
    </source>
</evidence>
<dbReference type="CDD" id="cd18791">
    <property type="entry name" value="SF2_C_RHA"/>
    <property type="match status" value="1"/>
</dbReference>
<dbReference type="GO" id="GO:0005524">
    <property type="term" value="F:ATP binding"/>
    <property type="evidence" value="ECO:0007669"/>
    <property type="project" value="UniProtKB-KW"/>
</dbReference>
<keyword evidence="10" id="KW-0347">Helicase</keyword>
<keyword evidence="12" id="KW-0744">Spermatogenesis</keyword>
<dbReference type="PROSITE" id="PS51194">
    <property type="entry name" value="HELICASE_CTER"/>
    <property type="match status" value="1"/>
</dbReference>
<dbReference type="GO" id="GO:0003724">
    <property type="term" value="F:RNA helicase activity"/>
    <property type="evidence" value="ECO:0007669"/>
    <property type="project" value="UniProtKB-EC"/>
</dbReference>
<keyword evidence="13" id="KW-0943">RNA-mediated gene silencing</keyword>
<dbReference type="SUPFAM" id="SSF52540">
    <property type="entry name" value="P-loop containing nucleoside triphosphate hydrolases"/>
    <property type="match status" value="1"/>
</dbReference>
<evidence type="ECO:0000313" key="17">
    <source>
        <dbReference type="EMBL" id="CAD7229213.1"/>
    </source>
</evidence>
<dbReference type="EMBL" id="OB661940">
    <property type="protein sequence ID" value="CAD7229213.1"/>
    <property type="molecule type" value="Genomic_DNA"/>
</dbReference>
<sequence length="1459" mass="166426">MSFPEPRDSASGRSDGPKSRPTPPPQAPNIFSYFLNRRPGSGPMMPSLAGTQVVHRVAEFIASNVEQRPTEPVPSFQRDLGTGYVQEELKKDVTRHEAMMMEEDDENFIDPEMDFAVAKNSGEIFDRLGCNEIQFNEIEKKLPVHSVKQRIVDTICRNSVTIIEGATGCGKSTQVPQFILDHCMREQVVSILSFQRDHCNIICTQPRRIAAVTLTDYVCRTRGPGYSMGGLIGYQIALDRGHKSEDTLLLYVTTGILLRVLCSKARLDDFSHIVIDEVHERDRDTDFVLLCVRMLLVKSPQVKVIIMSATMESNIFHRYFSQGNFSCEVIAIPKSESGYIVNEYYLDKLQGLSTVEHPSFEKSFTLPILTPDIVRISEDEYKLVPRLLIAFEKFERGEHQGRSPEHWATVLVFLPGEKEIRDLQRILSSQSFASSHWNIIPIHSLIPKSQQQLAFRNPERSCRKVILSTNICESSVTISDARFVIDFCRTRNLNWDPDTNFETLQLEWASRANLAQRRGRVGRTRSGRVYHLVPEYFVREHFQAYATPELLRCPPHKVILSMKLLNLGSPRRLFAHSLDPPPLQDIQKAVLELKEIGALSRVGEDPEDGELTFVGRILESLSVDIHLGKLIILGYCFDVLEDAVIMAACLSSRSLFLRPFNDEIRSFMYKLMWSWGSSSDCLAYKNAFKSYIRLCHDETTTERQKVDYTRKYFLDHVVLEEVRKNYDDIVQRLKRNYEITAHWKPAVNFERSETEVLDNEFLLKIVIAGAFYPNFFALGRLNAEQVYKQVEPHNPLQTVYLKDLPSGVGYLYERSILERLNNIPPTNVQKKIHYHHQKACVVYSQEFWSEVVTDAKVGKVPTSLIMAVKFGKINKGIPIQAHDPKEIESTLQRAPASAELDMQIASNRKKKPFELRPVQTPPFHPEVNQMEVFVHCFLDINHVACTLTNQQPQINQLQALLNSQEITSVLKPISIKKLPAIGEYIIAYFVEDGANVQDSQVFRAQVLRLDLEKRNVLVHYCDYANQKFIPFGHCYQFGPQLQNHPVIGLTPQMGMILTLTVEPNPVRKSVKWNNQAMDVLTSKFLKSYFYGIFTIYSIVDDEIRGDLMMNIREFDDQGLASQRRTLSVNKYLVDEKYAVEAQEGEHSKQSNIQCRAIRGIEESILPKEVDPRFSEEAVRNASKHLPTKTKYVRGPYSPLDASVYPLVKGCQGVQTFIAGDSVNSVLIYDDFEAPHTRFMVSAHARVGGGTVQKVPGPRGDGDTKLQTTSKVINVYHSTLLPSVPGIGPLVAMLFCPRAELRMDRRMDTYVGVICGLGHDRRKHSLYPVHDMELPFDFEFELEDLNFINQIREKLNDLLCVIPGRDLPENSGPVVRKTQNELRTMTKALFEKPRKYTSTREKHCSDYAWGKLPPNRRMTHIPRTVHVPELVFPYIDGVVKSDNVGLYEQLQGMGLAMREG</sequence>
<evidence type="ECO:0000256" key="11">
    <source>
        <dbReference type="ARBA" id="ARBA00022840"/>
    </source>
</evidence>
<dbReference type="Gene3D" id="1.20.120.1080">
    <property type="match status" value="1"/>
</dbReference>
<evidence type="ECO:0000256" key="13">
    <source>
        <dbReference type="ARBA" id="ARBA00023158"/>
    </source>
</evidence>
<dbReference type="SMART" id="SM00847">
    <property type="entry name" value="HA2"/>
    <property type="match status" value="1"/>
</dbReference>
<evidence type="ECO:0000256" key="12">
    <source>
        <dbReference type="ARBA" id="ARBA00022871"/>
    </source>
</evidence>
<organism evidence="17">
    <name type="scientific">Cyprideis torosa</name>
    <dbReference type="NCBI Taxonomy" id="163714"/>
    <lineage>
        <taxon>Eukaryota</taxon>
        <taxon>Metazoa</taxon>
        <taxon>Ecdysozoa</taxon>
        <taxon>Arthropoda</taxon>
        <taxon>Crustacea</taxon>
        <taxon>Oligostraca</taxon>
        <taxon>Ostracoda</taxon>
        <taxon>Podocopa</taxon>
        <taxon>Podocopida</taxon>
        <taxon>Cytherocopina</taxon>
        <taxon>Cytheroidea</taxon>
        <taxon>Cytherideidae</taxon>
        <taxon>Cyprideis</taxon>
    </lineage>
</organism>
<keyword evidence="6" id="KW-0963">Cytoplasm</keyword>
<dbReference type="PROSITE" id="PS51192">
    <property type="entry name" value="HELICASE_ATP_BIND_1"/>
    <property type="match status" value="1"/>
</dbReference>
<dbReference type="InterPro" id="IPR002999">
    <property type="entry name" value="Tudor"/>
</dbReference>
<dbReference type="InterPro" id="IPR002464">
    <property type="entry name" value="DNA/RNA_helicase_DEAH_CS"/>
</dbReference>
<dbReference type="GO" id="GO:0031047">
    <property type="term" value="P:regulatory ncRNA-mediated gene silencing"/>
    <property type="evidence" value="ECO:0007669"/>
    <property type="project" value="UniProtKB-KW"/>
</dbReference>
<dbReference type="Gene3D" id="2.40.50.90">
    <property type="match status" value="1"/>
</dbReference>
<dbReference type="GO" id="GO:0051321">
    <property type="term" value="P:meiotic cell cycle"/>
    <property type="evidence" value="ECO:0007669"/>
    <property type="project" value="UniProtKB-KW"/>
</dbReference>